<organism evidence="1 2">
    <name type="scientific">Sinorhizobium garamanticum</name>
    <dbReference type="NCBI Taxonomy" id="680247"/>
    <lineage>
        <taxon>Bacteria</taxon>
        <taxon>Pseudomonadati</taxon>
        <taxon>Pseudomonadota</taxon>
        <taxon>Alphaproteobacteria</taxon>
        <taxon>Hyphomicrobiales</taxon>
        <taxon>Rhizobiaceae</taxon>
        <taxon>Sinorhizobium/Ensifer group</taxon>
        <taxon>Sinorhizobium</taxon>
    </lineage>
</organism>
<dbReference type="Proteomes" id="UP001229355">
    <property type="component" value="Chromosome 1"/>
</dbReference>
<proteinExistence type="predicted"/>
<evidence type="ECO:0000313" key="1">
    <source>
        <dbReference type="EMBL" id="WEX88891.1"/>
    </source>
</evidence>
<sequence>MAEKAVQRETVSSLRETIAQIENRRLPGVVRAAQAADPAGFRRQREEASRNKILSLGVPPLDDVLEGGLPLAGMTEIRNAETRDVGAAAGFVTALAVLCQRRKKEKGHLAPVLWISQGLASREAGFPYAPGLKSYGLDIERFLFVSIRTVKDALWVAETALSVPVFAAVVLEIRGNPACLALSESRRLHVRARAGGVPLLLFRQAGEEEASSAFFRLQIKPASAGERPLPDGSMLCGSIGHPAFRVLVEKSRAYASADIFLEWNAHDRRFYPIEQSVASQADGQSANSVDPFSASVGRSSGADQMGRLLAYARAS</sequence>
<gene>
    <name evidence="1" type="ORF">PZN02_001411</name>
</gene>
<protein>
    <recommendedName>
        <fullName evidence="3">Protein ImuA</fullName>
    </recommendedName>
</protein>
<dbReference type="EMBL" id="CP120373">
    <property type="protein sequence ID" value="WEX88891.1"/>
    <property type="molecule type" value="Genomic_DNA"/>
</dbReference>
<dbReference type="InterPro" id="IPR027417">
    <property type="entry name" value="P-loop_NTPase"/>
</dbReference>
<dbReference type="SUPFAM" id="SSF52540">
    <property type="entry name" value="P-loop containing nucleoside triphosphate hydrolases"/>
    <property type="match status" value="1"/>
</dbReference>
<reference evidence="1 2" key="1">
    <citation type="submission" date="2023-03" db="EMBL/GenBank/DDBJ databases">
        <authorList>
            <person name="Kaur S."/>
            <person name="Espinosa-Saiz D."/>
            <person name="Velazquez E."/>
            <person name="Menendez E."/>
            <person name="diCenzo G.C."/>
        </authorList>
    </citation>
    <scope>NUCLEOTIDE SEQUENCE [LARGE SCALE GENOMIC DNA]</scope>
    <source>
        <strain evidence="1 2">LMG 24692</strain>
    </source>
</reference>
<dbReference type="Gene3D" id="3.40.50.300">
    <property type="entry name" value="P-loop containing nucleotide triphosphate hydrolases"/>
    <property type="match status" value="1"/>
</dbReference>
<evidence type="ECO:0008006" key="3">
    <source>
        <dbReference type="Google" id="ProtNLM"/>
    </source>
</evidence>
<keyword evidence="2" id="KW-1185">Reference proteome</keyword>
<name>A0ABY8DDE5_9HYPH</name>
<dbReference type="RefSeq" id="WP_280660882.1">
    <property type="nucleotide sequence ID" value="NZ_CP120373.1"/>
</dbReference>
<dbReference type="InterPro" id="IPR017026">
    <property type="entry name" value="ImuA"/>
</dbReference>
<dbReference type="PIRSF" id="PIRSF034285">
    <property type="entry name" value="UCP034285"/>
    <property type="match status" value="1"/>
</dbReference>
<accession>A0ABY8DDE5</accession>
<evidence type="ECO:0000313" key="2">
    <source>
        <dbReference type="Proteomes" id="UP001229355"/>
    </source>
</evidence>